<evidence type="ECO:0000256" key="1">
    <source>
        <dbReference type="SAM" id="Coils"/>
    </source>
</evidence>
<dbReference type="EMBL" id="NXIG01000005">
    <property type="protein sequence ID" value="RXI30993.1"/>
    <property type="molecule type" value="Genomic_DNA"/>
</dbReference>
<dbReference type="EMBL" id="CP032097">
    <property type="protein sequence ID" value="AXX94290.1"/>
    <property type="molecule type" value="Genomic_DNA"/>
</dbReference>
<evidence type="ECO:0000313" key="4">
    <source>
        <dbReference type="Proteomes" id="UP000262582"/>
    </source>
</evidence>
<protein>
    <submittedName>
        <fullName evidence="3">Uncharacterized protein</fullName>
    </submittedName>
</protein>
<gene>
    <name evidence="2" type="ORF">AELL_0601</name>
    <name evidence="3" type="ORF">CP962_05880</name>
</gene>
<evidence type="ECO:0000313" key="3">
    <source>
        <dbReference type="EMBL" id="RXI30993.1"/>
    </source>
</evidence>
<organism evidence="3 5">
    <name type="scientific">Arcobacter ellisii</name>
    <dbReference type="NCBI Taxonomy" id="913109"/>
    <lineage>
        <taxon>Bacteria</taxon>
        <taxon>Pseudomonadati</taxon>
        <taxon>Campylobacterota</taxon>
        <taxon>Epsilonproteobacteria</taxon>
        <taxon>Campylobacterales</taxon>
        <taxon>Arcobacteraceae</taxon>
        <taxon>Arcobacter</taxon>
    </lineage>
</organism>
<feature type="coiled-coil region" evidence="1">
    <location>
        <begin position="14"/>
        <end position="75"/>
    </location>
</feature>
<dbReference type="Proteomes" id="UP000262582">
    <property type="component" value="Chromosome"/>
</dbReference>
<accession>A0A347U612</accession>
<evidence type="ECO:0000313" key="2">
    <source>
        <dbReference type="EMBL" id="AXX94290.1"/>
    </source>
</evidence>
<dbReference type="KEGG" id="aell:AELL_0601"/>
<keyword evidence="4" id="KW-1185">Reference proteome</keyword>
<reference evidence="2 4" key="2">
    <citation type="submission" date="2018-08" db="EMBL/GenBank/DDBJ databases">
        <title>Complete genome of the Arcobacter ellisii type strain LMG 26155.</title>
        <authorList>
            <person name="Miller W.G."/>
            <person name="Yee E."/>
            <person name="Bono J.L."/>
        </authorList>
    </citation>
    <scope>NUCLEOTIDE SEQUENCE [LARGE SCALE GENOMIC DNA]</scope>
    <source>
        <strain evidence="2 4">LMG 26155</strain>
    </source>
</reference>
<dbReference type="RefSeq" id="WP_129096290.1">
    <property type="nucleotide sequence ID" value="NZ_CP032097.1"/>
</dbReference>
<evidence type="ECO:0000313" key="5">
    <source>
        <dbReference type="Proteomes" id="UP000290588"/>
    </source>
</evidence>
<proteinExistence type="predicted"/>
<sequence>MKLVKIYEKVKKYLSLIEDKQEIEKKKIKKLQEKIEDKISKIEQKIKELNNIEEKERLKKEIIILKEFKKQLKNKK</sequence>
<reference evidence="3 5" key="1">
    <citation type="submission" date="2017-09" db="EMBL/GenBank/DDBJ databases">
        <title>Genomics of the genus Arcobacter.</title>
        <authorList>
            <person name="Perez-Cataluna A."/>
            <person name="Figueras M.J."/>
            <person name="Salas-Masso N."/>
        </authorList>
    </citation>
    <scope>NUCLEOTIDE SEQUENCE [LARGE SCALE GENOMIC DNA]</scope>
    <source>
        <strain evidence="3 5">CECT 7837</strain>
    </source>
</reference>
<dbReference type="Proteomes" id="UP000290588">
    <property type="component" value="Unassembled WGS sequence"/>
</dbReference>
<dbReference type="AlphaFoldDB" id="A0A347U612"/>
<keyword evidence="1" id="KW-0175">Coiled coil</keyword>
<name>A0A347U612_9BACT</name>